<keyword evidence="5 9" id="KW-0521">NADP</keyword>
<proteinExistence type="inferred from homology"/>
<comment type="pathway">
    <text evidence="1 9">Cofactor biosynthesis; (R)-pantothenate biosynthesis; (R)-pantoate from 3-methyl-2-oxobutanoate: step 2/2.</text>
</comment>
<dbReference type="InterPro" id="IPR013752">
    <property type="entry name" value="KPA_reductase"/>
</dbReference>
<evidence type="ECO:0000259" key="10">
    <source>
        <dbReference type="Pfam" id="PF02558"/>
    </source>
</evidence>
<comment type="similarity">
    <text evidence="2 9">Belongs to the ketopantoate reductase family.</text>
</comment>
<evidence type="ECO:0000256" key="6">
    <source>
        <dbReference type="ARBA" id="ARBA00023002"/>
    </source>
</evidence>
<dbReference type="SUPFAM" id="SSF48179">
    <property type="entry name" value="6-phosphogluconate dehydrogenase C-terminal domain-like"/>
    <property type="match status" value="1"/>
</dbReference>
<dbReference type="PANTHER" id="PTHR21708">
    <property type="entry name" value="PROBABLE 2-DEHYDROPANTOATE 2-REDUCTASE"/>
    <property type="match status" value="1"/>
</dbReference>
<dbReference type="InterPro" id="IPR013328">
    <property type="entry name" value="6PGD_dom2"/>
</dbReference>
<sequence>MKEIKTVLIAGAGAVGLTVASTIYEWDPKSVYILAKGERLRKYKNSGLFVNGKKIDFLFADAEKTDCKADLIIIACKFHHLAQIIDDIKNYVGKETYILSLLNGISSEEIIAKEYGRRRIPYALILGTDAQHKDCHTVFNQKGIIFFGEEKNPSVGGKATPECSDAVRLISDFFERSKVPYSVPNDMIRQQWVKFMINVGINQVSAVLKLPYGAFQANGKPFNIPFARELMTDAMKEVIAVSKPAGVNLNESDMQEWFDFLDNLTPESCTSMCQDIKAGRKTEVEMFAETVIALGKKYGIPTPVNSVLGKQIRSLEARARMQDFFGAL</sequence>
<evidence type="ECO:0000256" key="7">
    <source>
        <dbReference type="ARBA" id="ARBA00032024"/>
    </source>
</evidence>
<reference evidence="12" key="2">
    <citation type="journal article" date="2021" name="Microbiol. Resour. Announc.">
        <title>Complete Genome Sequences of Three Human Oral Treponema parvum Isolates.</title>
        <authorList>
            <person name="Zeng H."/>
            <person name="Watt R.M."/>
        </authorList>
    </citation>
    <scope>NUCLEOTIDE SEQUENCE</scope>
    <source>
        <strain evidence="12">ATCC 700773</strain>
    </source>
</reference>
<dbReference type="InterPro" id="IPR036291">
    <property type="entry name" value="NAD(P)-bd_dom_sf"/>
</dbReference>
<dbReference type="InterPro" id="IPR013332">
    <property type="entry name" value="KPR_N"/>
</dbReference>
<evidence type="ECO:0000313" key="13">
    <source>
        <dbReference type="Proteomes" id="UP000671995"/>
    </source>
</evidence>
<name>A0A975F1B4_9SPIR</name>
<evidence type="ECO:0000256" key="8">
    <source>
        <dbReference type="ARBA" id="ARBA00048793"/>
    </source>
</evidence>
<dbReference type="GO" id="GO:0005737">
    <property type="term" value="C:cytoplasm"/>
    <property type="evidence" value="ECO:0007669"/>
    <property type="project" value="TreeGrafter"/>
</dbReference>
<accession>A0A975F1B4</accession>
<evidence type="ECO:0000256" key="4">
    <source>
        <dbReference type="ARBA" id="ARBA00019465"/>
    </source>
</evidence>
<dbReference type="Pfam" id="PF08546">
    <property type="entry name" value="ApbA_C"/>
    <property type="match status" value="1"/>
</dbReference>
<dbReference type="AlphaFoldDB" id="A0A975F1B4"/>
<dbReference type="Pfam" id="PF02558">
    <property type="entry name" value="ApbA"/>
    <property type="match status" value="1"/>
</dbReference>
<dbReference type="EC" id="1.1.1.169" evidence="3 9"/>
<evidence type="ECO:0000256" key="3">
    <source>
        <dbReference type="ARBA" id="ARBA00013014"/>
    </source>
</evidence>
<dbReference type="Proteomes" id="UP000671995">
    <property type="component" value="Chromosome"/>
</dbReference>
<dbReference type="GO" id="GO:0015940">
    <property type="term" value="P:pantothenate biosynthetic process"/>
    <property type="evidence" value="ECO:0007669"/>
    <property type="project" value="UniProtKB-KW"/>
</dbReference>
<reference evidence="12" key="1">
    <citation type="submission" date="2020-05" db="EMBL/GenBank/DDBJ databases">
        <authorList>
            <person name="Zeng H."/>
            <person name="Chan Y.K."/>
            <person name="Watt R.M."/>
        </authorList>
    </citation>
    <scope>NUCLEOTIDE SEQUENCE</scope>
    <source>
        <strain evidence="12">ATCC 700773</strain>
    </source>
</reference>
<evidence type="ECO:0000256" key="2">
    <source>
        <dbReference type="ARBA" id="ARBA00007870"/>
    </source>
</evidence>
<gene>
    <name evidence="12" type="ORF">HRI96_09795</name>
</gene>
<evidence type="ECO:0000313" key="12">
    <source>
        <dbReference type="EMBL" id="QTQ12460.1"/>
    </source>
</evidence>
<feature type="domain" description="Ketopantoate reductase N-terminal" evidence="10">
    <location>
        <begin position="7"/>
        <end position="149"/>
    </location>
</feature>
<dbReference type="Gene3D" id="1.10.1040.10">
    <property type="entry name" value="N-(1-d-carboxylethyl)-l-norvaline Dehydrogenase, domain 2"/>
    <property type="match status" value="1"/>
</dbReference>
<dbReference type="PANTHER" id="PTHR21708:SF26">
    <property type="entry name" value="2-DEHYDROPANTOATE 2-REDUCTASE"/>
    <property type="match status" value="1"/>
</dbReference>
<evidence type="ECO:0000256" key="9">
    <source>
        <dbReference type="RuleBase" id="RU362068"/>
    </source>
</evidence>
<comment type="catalytic activity">
    <reaction evidence="8 9">
        <text>(R)-pantoate + NADP(+) = 2-dehydropantoate + NADPH + H(+)</text>
        <dbReference type="Rhea" id="RHEA:16233"/>
        <dbReference type="ChEBI" id="CHEBI:11561"/>
        <dbReference type="ChEBI" id="CHEBI:15378"/>
        <dbReference type="ChEBI" id="CHEBI:15980"/>
        <dbReference type="ChEBI" id="CHEBI:57783"/>
        <dbReference type="ChEBI" id="CHEBI:58349"/>
        <dbReference type="EC" id="1.1.1.169"/>
    </reaction>
</comment>
<dbReference type="RefSeq" id="WP_210117172.1">
    <property type="nucleotide sequence ID" value="NZ_CP054257.1"/>
</dbReference>
<dbReference type="EMBL" id="CP054257">
    <property type="protein sequence ID" value="QTQ12460.1"/>
    <property type="molecule type" value="Genomic_DNA"/>
</dbReference>
<evidence type="ECO:0000256" key="5">
    <source>
        <dbReference type="ARBA" id="ARBA00022857"/>
    </source>
</evidence>
<dbReference type="InterPro" id="IPR003710">
    <property type="entry name" value="ApbA"/>
</dbReference>
<keyword evidence="9" id="KW-0566">Pantothenate biosynthesis</keyword>
<dbReference type="GO" id="GO:0008677">
    <property type="term" value="F:2-dehydropantoate 2-reductase activity"/>
    <property type="evidence" value="ECO:0007669"/>
    <property type="project" value="UniProtKB-EC"/>
</dbReference>
<feature type="domain" description="Ketopantoate reductase C-terminal" evidence="11">
    <location>
        <begin position="186"/>
        <end position="315"/>
    </location>
</feature>
<dbReference type="NCBIfam" id="TIGR00745">
    <property type="entry name" value="apbA_panE"/>
    <property type="match status" value="1"/>
</dbReference>
<comment type="function">
    <text evidence="9">Catalyzes the NADPH-dependent reduction of ketopantoate into pantoic acid.</text>
</comment>
<keyword evidence="6 9" id="KW-0560">Oxidoreductase</keyword>
<protein>
    <recommendedName>
        <fullName evidence="4 9">2-dehydropantoate 2-reductase</fullName>
        <ecNumber evidence="3 9">1.1.1.169</ecNumber>
    </recommendedName>
    <alternativeName>
        <fullName evidence="7 9">Ketopantoate reductase</fullName>
    </alternativeName>
</protein>
<dbReference type="InterPro" id="IPR051402">
    <property type="entry name" value="KPR-Related"/>
</dbReference>
<evidence type="ECO:0000259" key="11">
    <source>
        <dbReference type="Pfam" id="PF08546"/>
    </source>
</evidence>
<dbReference type="SUPFAM" id="SSF51735">
    <property type="entry name" value="NAD(P)-binding Rossmann-fold domains"/>
    <property type="match status" value="1"/>
</dbReference>
<organism evidence="12 13">
    <name type="scientific">Treponema parvum</name>
    <dbReference type="NCBI Taxonomy" id="138851"/>
    <lineage>
        <taxon>Bacteria</taxon>
        <taxon>Pseudomonadati</taxon>
        <taxon>Spirochaetota</taxon>
        <taxon>Spirochaetia</taxon>
        <taxon>Spirochaetales</taxon>
        <taxon>Treponemataceae</taxon>
        <taxon>Treponema</taxon>
    </lineage>
</organism>
<evidence type="ECO:0000256" key="1">
    <source>
        <dbReference type="ARBA" id="ARBA00004994"/>
    </source>
</evidence>
<dbReference type="InterPro" id="IPR008927">
    <property type="entry name" value="6-PGluconate_DH-like_C_sf"/>
</dbReference>
<dbReference type="Gene3D" id="3.40.50.720">
    <property type="entry name" value="NAD(P)-binding Rossmann-like Domain"/>
    <property type="match status" value="1"/>
</dbReference>